<name>A0ACD1GQT5_9EURO</name>
<sequence>MDTPTPYLLSLHLLFQPTHYLIPGLFLVCLLDTSFSVYTFSRFVVAYPYTTTPFVKH</sequence>
<evidence type="ECO:0000313" key="2">
    <source>
        <dbReference type="Proteomes" id="UP000249057"/>
    </source>
</evidence>
<dbReference type="Proteomes" id="UP000249057">
    <property type="component" value="Unassembled WGS sequence"/>
</dbReference>
<reference evidence="1" key="1">
    <citation type="submission" date="2018-02" db="EMBL/GenBank/DDBJ databases">
        <title>The genomes of Aspergillus section Nigri reveals drivers in fungal speciation.</title>
        <authorList>
            <consortium name="DOE Joint Genome Institute"/>
            <person name="Vesth T.C."/>
            <person name="Nybo J."/>
            <person name="Theobald S."/>
            <person name="Brandl J."/>
            <person name="Frisvad J.C."/>
            <person name="Nielsen K.F."/>
            <person name="Lyhne E.K."/>
            <person name="Kogle M.E."/>
            <person name="Kuo A."/>
            <person name="Riley R."/>
            <person name="Clum A."/>
            <person name="Nolan M."/>
            <person name="Lipzen A."/>
            <person name="Salamov A."/>
            <person name="Henrissat B."/>
            <person name="Wiebenga A."/>
            <person name="De vries R.P."/>
            <person name="Grigoriev I.V."/>
            <person name="Mortensen U.H."/>
            <person name="Andersen M.R."/>
            <person name="Baker S.E."/>
        </authorList>
    </citation>
    <scope>NUCLEOTIDE SEQUENCE</scope>
    <source>
        <strain evidence="1">CBS 621.78</strain>
    </source>
</reference>
<accession>A0ACD1GQT5</accession>
<protein>
    <submittedName>
        <fullName evidence="1">Uncharacterized protein</fullName>
    </submittedName>
</protein>
<gene>
    <name evidence="1" type="ORF">BO95DRAFT_437765</name>
</gene>
<dbReference type="EMBL" id="KZ825310">
    <property type="protein sequence ID" value="RAH51597.1"/>
    <property type="molecule type" value="Genomic_DNA"/>
</dbReference>
<keyword evidence="2" id="KW-1185">Reference proteome</keyword>
<proteinExistence type="predicted"/>
<evidence type="ECO:0000313" key="1">
    <source>
        <dbReference type="EMBL" id="RAH51597.1"/>
    </source>
</evidence>
<organism evidence="1 2">
    <name type="scientific">Aspergillus brunneoviolaceus CBS 621.78</name>
    <dbReference type="NCBI Taxonomy" id="1450534"/>
    <lineage>
        <taxon>Eukaryota</taxon>
        <taxon>Fungi</taxon>
        <taxon>Dikarya</taxon>
        <taxon>Ascomycota</taxon>
        <taxon>Pezizomycotina</taxon>
        <taxon>Eurotiomycetes</taxon>
        <taxon>Eurotiomycetidae</taxon>
        <taxon>Eurotiales</taxon>
        <taxon>Aspergillaceae</taxon>
        <taxon>Aspergillus</taxon>
        <taxon>Aspergillus subgen. Circumdati</taxon>
    </lineage>
</organism>